<keyword evidence="1 5" id="KW-0597">Phosphoprotein</keyword>
<dbReference type="InterPro" id="IPR058245">
    <property type="entry name" value="NreC/VraR/RcsB-like_REC"/>
</dbReference>
<dbReference type="InterPro" id="IPR011006">
    <property type="entry name" value="CheY-like_superfamily"/>
</dbReference>
<dbReference type="SUPFAM" id="SSF52172">
    <property type="entry name" value="CheY-like"/>
    <property type="match status" value="1"/>
</dbReference>
<dbReference type="PROSITE" id="PS50043">
    <property type="entry name" value="HTH_LUXR_2"/>
    <property type="match status" value="1"/>
</dbReference>
<dbReference type="SMART" id="SM00421">
    <property type="entry name" value="HTH_LUXR"/>
    <property type="match status" value="1"/>
</dbReference>
<reference evidence="8 9" key="1">
    <citation type="submission" date="2018-11" db="EMBL/GenBank/DDBJ databases">
        <title>Trebonia kvetii gen.nov., sp.nov., a novel acidophilic actinobacterium, and proposal of the new actinobacterial family Treboniaceae fam. nov.</title>
        <authorList>
            <person name="Rapoport D."/>
            <person name="Sagova-Mareckova M."/>
            <person name="Sedlacek I."/>
            <person name="Provaznik J."/>
            <person name="Kralova S."/>
            <person name="Pavlinic D."/>
            <person name="Benes V."/>
            <person name="Kopecky J."/>
        </authorList>
    </citation>
    <scope>NUCLEOTIDE SEQUENCE [LARGE SCALE GENOMIC DNA]</scope>
    <source>
        <strain evidence="8 9">15Tr583</strain>
    </source>
</reference>
<dbReference type="Pfam" id="PF00196">
    <property type="entry name" value="GerE"/>
    <property type="match status" value="1"/>
</dbReference>
<evidence type="ECO:0000313" key="8">
    <source>
        <dbReference type="EMBL" id="TVZ01564.1"/>
    </source>
</evidence>
<dbReference type="GO" id="GO:0003677">
    <property type="term" value="F:DNA binding"/>
    <property type="evidence" value="ECO:0007669"/>
    <property type="project" value="UniProtKB-KW"/>
</dbReference>
<protein>
    <submittedName>
        <fullName evidence="8">DNA-binding response regulator</fullName>
    </submittedName>
</protein>
<dbReference type="CDD" id="cd17535">
    <property type="entry name" value="REC_NarL-like"/>
    <property type="match status" value="1"/>
</dbReference>
<dbReference type="SMART" id="SM00448">
    <property type="entry name" value="REC"/>
    <property type="match status" value="1"/>
</dbReference>
<comment type="caution">
    <text evidence="8">The sequence shown here is derived from an EMBL/GenBank/DDBJ whole genome shotgun (WGS) entry which is preliminary data.</text>
</comment>
<evidence type="ECO:0000313" key="9">
    <source>
        <dbReference type="Proteomes" id="UP000460272"/>
    </source>
</evidence>
<name>A0A6P2BRC7_9ACTN</name>
<dbReference type="GO" id="GO:0006355">
    <property type="term" value="P:regulation of DNA-templated transcription"/>
    <property type="evidence" value="ECO:0007669"/>
    <property type="project" value="InterPro"/>
</dbReference>
<keyword evidence="2" id="KW-0805">Transcription regulation</keyword>
<evidence type="ECO:0000256" key="2">
    <source>
        <dbReference type="ARBA" id="ARBA00023015"/>
    </source>
</evidence>
<dbReference type="EMBL" id="RPFW01000006">
    <property type="protein sequence ID" value="TVZ01564.1"/>
    <property type="molecule type" value="Genomic_DNA"/>
</dbReference>
<evidence type="ECO:0000256" key="1">
    <source>
        <dbReference type="ARBA" id="ARBA00022553"/>
    </source>
</evidence>
<dbReference type="InterPro" id="IPR001789">
    <property type="entry name" value="Sig_transdc_resp-reg_receiver"/>
</dbReference>
<feature type="modified residue" description="4-aspartylphosphate" evidence="5">
    <location>
        <position position="56"/>
    </location>
</feature>
<dbReference type="PROSITE" id="PS00622">
    <property type="entry name" value="HTH_LUXR_1"/>
    <property type="match status" value="1"/>
</dbReference>
<evidence type="ECO:0000256" key="5">
    <source>
        <dbReference type="PROSITE-ProRule" id="PRU00169"/>
    </source>
</evidence>
<dbReference type="GO" id="GO:0000160">
    <property type="term" value="P:phosphorelay signal transduction system"/>
    <property type="evidence" value="ECO:0007669"/>
    <property type="project" value="InterPro"/>
</dbReference>
<keyword evidence="3 8" id="KW-0238">DNA-binding</keyword>
<dbReference type="InterPro" id="IPR000792">
    <property type="entry name" value="Tscrpt_reg_LuxR_C"/>
</dbReference>
<gene>
    <name evidence="8" type="ORF">EAS64_29150</name>
</gene>
<dbReference type="Gene3D" id="3.40.50.2300">
    <property type="match status" value="1"/>
</dbReference>
<dbReference type="PROSITE" id="PS50110">
    <property type="entry name" value="RESPONSE_REGULATORY"/>
    <property type="match status" value="1"/>
</dbReference>
<feature type="domain" description="HTH luxR-type" evidence="6">
    <location>
        <begin position="144"/>
        <end position="209"/>
    </location>
</feature>
<dbReference type="OrthoDB" id="9808843at2"/>
<dbReference type="InterPro" id="IPR039420">
    <property type="entry name" value="WalR-like"/>
</dbReference>
<evidence type="ECO:0000259" key="7">
    <source>
        <dbReference type="PROSITE" id="PS50110"/>
    </source>
</evidence>
<proteinExistence type="predicted"/>
<evidence type="ECO:0000256" key="4">
    <source>
        <dbReference type="ARBA" id="ARBA00023163"/>
    </source>
</evidence>
<feature type="domain" description="Response regulatory" evidence="7">
    <location>
        <begin position="5"/>
        <end position="117"/>
    </location>
</feature>
<dbReference type="CDD" id="cd06170">
    <property type="entry name" value="LuxR_C_like"/>
    <property type="match status" value="1"/>
</dbReference>
<dbReference type="AlphaFoldDB" id="A0A6P2BRC7"/>
<dbReference type="Proteomes" id="UP000460272">
    <property type="component" value="Unassembled WGS sequence"/>
</dbReference>
<dbReference type="PANTHER" id="PTHR43214">
    <property type="entry name" value="TWO-COMPONENT RESPONSE REGULATOR"/>
    <property type="match status" value="1"/>
</dbReference>
<evidence type="ECO:0000256" key="3">
    <source>
        <dbReference type="ARBA" id="ARBA00023125"/>
    </source>
</evidence>
<dbReference type="RefSeq" id="WP_145858270.1">
    <property type="nucleotide sequence ID" value="NZ_RPFW01000006.1"/>
</dbReference>
<organism evidence="8 9">
    <name type="scientific">Trebonia kvetii</name>
    <dbReference type="NCBI Taxonomy" id="2480626"/>
    <lineage>
        <taxon>Bacteria</taxon>
        <taxon>Bacillati</taxon>
        <taxon>Actinomycetota</taxon>
        <taxon>Actinomycetes</taxon>
        <taxon>Streptosporangiales</taxon>
        <taxon>Treboniaceae</taxon>
        <taxon>Trebonia</taxon>
    </lineage>
</organism>
<keyword evidence="9" id="KW-1185">Reference proteome</keyword>
<sequence length="211" mass="22610">MSTIRILIADDQPLMRQGFAMILSAQPDMEVIGEAGTGTAAVEQARKLSPDVIMMDIQMPGMDGIAATRQLRDCKVLILTTFGSQQHVAHALRAGASGFLLKDSTPEQLVHAVRVIASGDALLDPAITRDLIKRALPSLTEPTVPPRFDTLSGRETQVLRLLAQGMSNAEIAGTLVVTEATVKTHVSRLLTKLGLRDRVQAVAAAYQHGLV</sequence>
<dbReference type="PANTHER" id="PTHR43214:SF24">
    <property type="entry name" value="TRANSCRIPTIONAL REGULATORY PROTEIN NARL-RELATED"/>
    <property type="match status" value="1"/>
</dbReference>
<dbReference type="PRINTS" id="PR00038">
    <property type="entry name" value="HTHLUXR"/>
</dbReference>
<keyword evidence="4" id="KW-0804">Transcription</keyword>
<evidence type="ECO:0000259" key="6">
    <source>
        <dbReference type="PROSITE" id="PS50043"/>
    </source>
</evidence>
<dbReference type="Pfam" id="PF00072">
    <property type="entry name" value="Response_reg"/>
    <property type="match status" value="1"/>
</dbReference>
<accession>A0A6P2BRC7</accession>